<dbReference type="Gene3D" id="3.90.1150.10">
    <property type="entry name" value="Aspartate Aminotransferase, domain 1"/>
    <property type="match status" value="1"/>
</dbReference>
<keyword evidence="2 9" id="KW-0032">Aminotransferase</keyword>
<reference evidence="9" key="1">
    <citation type="journal article" date="2020" name="mSystems">
        <title>Genome- and Community-Level Interaction Insights into Carbon Utilization and Element Cycling Functions of Hydrothermarchaeota in Hydrothermal Sediment.</title>
        <authorList>
            <person name="Zhou Z."/>
            <person name="Liu Y."/>
            <person name="Xu W."/>
            <person name="Pan J."/>
            <person name="Luo Z.H."/>
            <person name="Li M."/>
        </authorList>
    </citation>
    <scope>NUCLEOTIDE SEQUENCE [LARGE SCALE GENOMIC DNA]</scope>
    <source>
        <strain evidence="9">SpSt-757</strain>
    </source>
</reference>
<evidence type="ECO:0000256" key="7">
    <source>
        <dbReference type="PIRSR" id="PIRSR000390-2"/>
    </source>
</evidence>
<dbReference type="Gene3D" id="3.40.640.10">
    <property type="entry name" value="Type I PLP-dependent aspartate aminotransferase-like (Major domain)"/>
    <property type="match status" value="1"/>
</dbReference>
<keyword evidence="3 9" id="KW-0808">Transferase</keyword>
<sequence>MIPVNEPLIGEKEKEYVMDCLKTGWISSAGKYIEEFENRWAAYCGRKYGVAVANGTVALQVAVKALDIGPGDEVILPTFTIISCALAVIYSGAKPVLVDSDPEIWTMDVTKIEEKITPNTKAIMPVHIYGHPVDMDPILSLAKRYKLKIIEDAAEAHGAEYKGKKCGSFGDISCFSFYANKIITTGEGGMVLTNDPDLAERAHSIRNLCFRKERRFYHSELGNNFRLTNLQAAIGLAQLERIDELIEKKRWIGEMYNKGLKGISGIKLPVEKSWAKNVYWMYGIVLDESMGMDATEFARRLREKGVDTRPFFLGMHEQPIFHKMSLFKDEHYPVAERIARQGLYLPSGLTLTKQQIELVCKKVKEVLSKTY</sequence>
<evidence type="ECO:0000256" key="5">
    <source>
        <dbReference type="ARBA" id="ARBA00037999"/>
    </source>
</evidence>
<comment type="caution">
    <text evidence="9">The sequence shown here is derived from an EMBL/GenBank/DDBJ whole genome shotgun (WGS) entry which is preliminary data.</text>
</comment>
<evidence type="ECO:0000256" key="1">
    <source>
        <dbReference type="ARBA" id="ARBA00001933"/>
    </source>
</evidence>
<dbReference type="PANTHER" id="PTHR30244">
    <property type="entry name" value="TRANSAMINASE"/>
    <property type="match status" value="1"/>
</dbReference>
<dbReference type="PIRSF" id="PIRSF000390">
    <property type="entry name" value="PLP_StrS"/>
    <property type="match status" value="1"/>
</dbReference>
<feature type="active site" description="Proton acceptor" evidence="6">
    <location>
        <position position="181"/>
    </location>
</feature>
<dbReference type="InterPro" id="IPR015421">
    <property type="entry name" value="PyrdxlP-dep_Trfase_major"/>
</dbReference>
<dbReference type="SUPFAM" id="SSF53383">
    <property type="entry name" value="PLP-dependent transferases"/>
    <property type="match status" value="1"/>
</dbReference>
<dbReference type="EMBL" id="DTGG01000019">
    <property type="protein sequence ID" value="HFZ08593.1"/>
    <property type="molecule type" value="Genomic_DNA"/>
</dbReference>
<organism evidence="9">
    <name type="scientific">candidate division CPR3 bacterium</name>
    <dbReference type="NCBI Taxonomy" id="2268181"/>
    <lineage>
        <taxon>Bacteria</taxon>
        <taxon>Bacteria division CPR3</taxon>
    </lineage>
</organism>
<evidence type="ECO:0000256" key="2">
    <source>
        <dbReference type="ARBA" id="ARBA00022576"/>
    </source>
</evidence>
<dbReference type="InterPro" id="IPR015424">
    <property type="entry name" value="PyrdxlP-dep_Trfase"/>
</dbReference>
<feature type="modified residue" description="N6-(pyridoxal phosphate)lysine" evidence="7">
    <location>
        <position position="181"/>
    </location>
</feature>
<dbReference type="AlphaFoldDB" id="A0A7V3N4S0"/>
<protein>
    <submittedName>
        <fullName evidence="9">DegT/DnrJ/EryC1/StrS family aminotransferase</fullName>
    </submittedName>
</protein>
<dbReference type="GO" id="GO:0000271">
    <property type="term" value="P:polysaccharide biosynthetic process"/>
    <property type="evidence" value="ECO:0007669"/>
    <property type="project" value="TreeGrafter"/>
</dbReference>
<evidence type="ECO:0000256" key="8">
    <source>
        <dbReference type="RuleBase" id="RU004508"/>
    </source>
</evidence>
<gene>
    <name evidence="9" type="ORF">ENV41_00465</name>
</gene>
<dbReference type="InterPro" id="IPR000653">
    <property type="entry name" value="DegT/StrS_aminotransferase"/>
</dbReference>
<dbReference type="InterPro" id="IPR015422">
    <property type="entry name" value="PyrdxlP-dep_Trfase_small"/>
</dbReference>
<comment type="similarity">
    <text evidence="5 8">Belongs to the DegT/DnrJ/EryC1 family.</text>
</comment>
<evidence type="ECO:0000256" key="4">
    <source>
        <dbReference type="ARBA" id="ARBA00022898"/>
    </source>
</evidence>
<evidence type="ECO:0000256" key="3">
    <source>
        <dbReference type="ARBA" id="ARBA00022679"/>
    </source>
</evidence>
<evidence type="ECO:0000256" key="6">
    <source>
        <dbReference type="PIRSR" id="PIRSR000390-1"/>
    </source>
</evidence>
<dbReference type="GO" id="GO:0030170">
    <property type="term" value="F:pyridoxal phosphate binding"/>
    <property type="evidence" value="ECO:0007669"/>
    <property type="project" value="TreeGrafter"/>
</dbReference>
<dbReference type="Pfam" id="PF01041">
    <property type="entry name" value="DegT_DnrJ_EryC1"/>
    <property type="match status" value="1"/>
</dbReference>
<dbReference type="FunFam" id="3.40.640.10:FF:000090">
    <property type="entry name" value="Pyridoxal phosphate-dependent aminotransferase"/>
    <property type="match status" value="1"/>
</dbReference>
<comment type="cofactor">
    <cofactor evidence="1">
        <name>pyridoxal 5'-phosphate</name>
        <dbReference type="ChEBI" id="CHEBI:597326"/>
    </cofactor>
</comment>
<dbReference type="GO" id="GO:0008483">
    <property type="term" value="F:transaminase activity"/>
    <property type="evidence" value="ECO:0007669"/>
    <property type="project" value="UniProtKB-KW"/>
</dbReference>
<dbReference type="PANTHER" id="PTHR30244:SF34">
    <property type="entry name" value="DTDP-4-AMINO-4,6-DIDEOXYGALACTOSE TRANSAMINASE"/>
    <property type="match status" value="1"/>
</dbReference>
<name>A0A7V3N4S0_UNCC3</name>
<evidence type="ECO:0000313" key="9">
    <source>
        <dbReference type="EMBL" id="HFZ08593.1"/>
    </source>
</evidence>
<accession>A0A7V3N4S0</accession>
<proteinExistence type="inferred from homology"/>
<dbReference type="CDD" id="cd00616">
    <property type="entry name" value="AHBA_syn"/>
    <property type="match status" value="1"/>
</dbReference>
<keyword evidence="4 7" id="KW-0663">Pyridoxal phosphate</keyword>